<feature type="compositionally biased region" description="Acidic residues" evidence="1">
    <location>
        <begin position="8"/>
        <end position="22"/>
    </location>
</feature>
<protein>
    <submittedName>
        <fullName evidence="2">Uncharacterized protein</fullName>
    </submittedName>
</protein>
<sequence>MATSYIPDDGDSDLDLDNDNEDNGGVLVQSSNQQSCLNEPEQDVNESEHSSAPQGDDSVIYLFSTEAQHPPSADDEALGPIDDEEEVDNEPASWVPPPIDDDDDENDDGLEINTEDHEASPPEPESQNEASPPPDLFNVVPIEDHLPGENDTMSAAVSPLDEGRISTNMAEDDDIVCSEGQLRRRMPYKVVRRPELFELGLPFTDQKCLKSLPGGFLTTIRGLDRAVEEFYGCGPKAFANEEESDFALLGMIIKRGGRTATEFQRVVYPEDIIPLVQLDGSPQEVRDEEYWQELRDQGRIWDEVWMPWEDDSEYEGSE</sequence>
<keyword evidence="3" id="KW-1185">Reference proteome</keyword>
<gene>
    <name evidence="2" type="ORF">Z520_02267</name>
</gene>
<evidence type="ECO:0000313" key="3">
    <source>
        <dbReference type="Proteomes" id="UP000053411"/>
    </source>
</evidence>
<dbReference type="RefSeq" id="XP_016636251.1">
    <property type="nucleotide sequence ID" value="XM_016772781.1"/>
</dbReference>
<organism evidence="2 3">
    <name type="scientific">Fonsecaea multimorphosa CBS 102226</name>
    <dbReference type="NCBI Taxonomy" id="1442371"/>
    <lineage>
        <taxon>Eukaryota</taxon>
        <taxon>Fungi</taxon>
        <taxon>Dikarya</taxon>
        <taxon>Ascomycota</taxon>
        <taxon>Pezizomycotina</taxon>
        <taxon>Eurotiomycetes</taxon>
        <taxon>Chaetothyriomycetidae</taxon>
        <taxon>Chaetothyriales</taxon>
        <taxon>Herpotrichiellaceae</taxon>
        <taxon>Fonsecaea</taxon>
    </lineage>
</organism>
<dbReference type="OrthoDB" id="4138114at2759"/>
<reference evidence="2 3" key="1">
    <citation type="submission" date="2015-01" db="EMBL/GenBank/DDBJ databases">
        <title>The Genome Sequence of Fonsecaea multimorphosa CBS 102226.</title>
        <authorList>
            <consortium name="The Broad Institute Genomics Platform"/>
            <person name="Cuomo C."/>
            <person name="de Hoog S."/>
            <person name="Gorbushina A."/>
            <person name="Stielow B."/>
            <person name="Teixiera M."/>
            <person name="Abouelleil A."/>
            <person name="Chapman S.B."/>
            <person name="Priest M."/>
            <person name="Young S.K."/>
            <person name="Wortman J."/>
            <person name="Nusbaum C."/>
            <person name="Birren B."/>
        </authorList>
    </citation>
    <scope>NUCLEOTIDE SEQUENCE [LARGE SCALE GENOMIC DNA]</scope>
    <source>
        <strain evidence="2 3">CBS 102226</strain>
    </source>
</reference>
<dbReference type="GeneID" id="27708013"/>
<feature type="compositionally biased region" description="Acidic residues" evidence="1">
    <location>
        <begin position="73"/>
        <end position="89"/>
    </location>
</feature>
<dbReference type="Proteomes" id="UP000053411">
    <property type="component" value="Unassembled WGS sequence"/>
</dbReference>
<dbReference type="VEuPathDB" id="FungiDB:Z520_02267"/>
<proteinExistence type="predicted"/>
<accession>A0A0D2KZ93</accession>
<evidence type="ECO:0000313" key="2">
    <source>
        <dbReference type="EMBL" id="KIY02129.1"/>
    </source>
</evidence>
<name>A0A0D2KZ93_9EURO</name>
<dbReference type="AlphaFoldDB" id="A0A0D2KZ93"/>
<feature type="compositionally biased region" description="Polar residues" evidence="1">
    <location>
        <begin position="28"/>
        <end position="37"/>
    </location>
</feature>
<feature type="compositionally biased region" description="Acidic residues" evidence="1">
    <location>
        <begin position="99"/>
        <end position="110"/>
    </location>
</feature>
<dbReference type="EMBL" id="KN848064">
    <property type="protein sequence ID" value="KIY02129.1"/>
    <property type="molecule type" value="Genomic_DNA"/>
</dbReference>
<feature type="region of interest" description="Disordered" evidence="1">
    <location>
        <begin position="1"/>
        <end position="138"/>
    </location>
</feature>
<evidence type="ECO:0000256" key="1">
    <source>
        <dbReference type="SAM" id="MobiDB-lite"/>
    </source>
</evidence>